<dbReference type="InterPro" id="IPR029464">
    <property type="entry name" value="HSDR_N"/>
</dbReference>
<sequence>MHEESLGNVIRDYVTGEEVVETSYEEFRQALARLLVEERGFPKARLIPKIGVCFPADGQDYTRMIDLAASDEAGRTLLFVIFCSGEPGSYVRESLAAARVYDKGPVPLVLVTDTREAILLNVATGREIGRGMRAIPRYEELAALAAPMEPLPGDVLTRERRILFAYSEFLSGGCCQGACRPKARM</sequence>
<evidence type="ECO:0000259" key="1">
    <source>
        <dbReference type="Pfam" id="PF13588"/>
    </source>
</evidence>
<dbReference type="Pfam" id="PF13588">
    <property type="entry name" value="HSDR_N_2"/>
    <property type="match status" value="1"/>
</dbReference>
<proteinExistence type="predicted"/>
<dbReference type="OrthoDB" id="5430956at2"/>
<keyword evidence="2" id="KW-0540">Nuclease</keyword>
<dbReference type="Proteomes" id="UP000293296">
    <property type="component" value="Chromosome"/>
</dbReference>
<protein>
    <submittedName>
        <fullName evidence="2">Type I restriction endonuclease subunit R</fullName>
    </submittedName>
</protein>
<evidence type="ECO:0000313" key="3">
    <source>
        <dbReference type="Proteomes" id="UP000293296"/>
    </source>
</evidence>
<dbReference type="EMBL" id="CP026538">
    <property type="protein sequence ID" value="QAZ69305.1"/>
    <property type="molecule type" value="Genomic_DNA"/>
</dbReference>
<keyword evidence="2" id="KW-0378">Hydrolase</keyword>
<evidence type="ECO:0000313" key="2">
    <source>
        <dbReference type="EMBL" id="QAZ69305.1"/>
    </source>
</evidence>
<keyword evidence="3" id="KW-1185">Reference proteome</keyword>
<dbReference type="KEGG" id="dcb:C3Y92_19495"/>
<reference evidence="2 3" key="1">
    <citation type="submission" date="2018-02" db="EMBL/GenBank/DDBJ databases">
        <title>Genome sequence of Desulfovibrio carbinolicus DSM 3852.</title>
        <authorList>
            <person name="Wilbanks E."/>
            <person name="Skennerton C.T."/>
            <person name="Orphan V.J."/>
        </authorList>
    </citation>
    <scope>NUCLEOTIDE SEQUENCE [LARGE SCALE GENOMIC DNA]</scope>
    <source>
        <strain evidence="2 3">DSM 3852</strain>
    </source>
</reference>
<name>A0A4P6HQA2_9BACT</name>
<dbReference type="GO" id="GO:0004519">
    <property type="term" value="F:endonuclease activity"/>
    <property type="evidence" value="ECO:0007669"/>
    <property type="project" value="UniProtKB-KW"/>
</dbReference>
<accession>A0A4P6HQA2</accession>
<dbReference type="RefSeq" id="WP_129355572.1">
    <property type="nucleotide sequence ID" value="NZ_CP026538.1"/>
</dbReference>
<feature type="domain" description="Type I restriction enzyme R protein N-terminal" evidence="1">
    <location>
        <begin position="25"/>
        <end position="136"/>
    </location>
</feature>
<gene>
    <name evidence="2" type="ORF">C3Y92_19495</name>
</gene>
<organism evidence="2 3">
    <name type="scientific">Solidesulfovibrio carbinolicus</name>
    <dbReference type="NCBI Taxonomy" id="296842"/>
    <lineage>
        <taxon>Bacteria</taxon>
        <taxon>Pseudomonadati</taxon>
        <taxon>Thermodesulfobacteriota</taxon>
        <taxon>Desulfovibrionia</taxon>
        <taxon>Desulfovibrionales</taxon>
        <taxon>Desulfovibrionaceae</taxon>
        <taxon>Solidesulfovibrio</taxon>
    </lineage>
</organism>
<dbReference type="AlphaFoldDB" id="A0A4P6HQA2"/>
<keyword evidence="2" id="KW-0255">Endonuclease</keyword>